<proteinExistence type="inferred from homology"/>
<evidence type="ECO:0000313" key="11">
    <source>
        <dbReference type="EnsemblMetazoa" id="XP_022667385"/>
    </source>
</evidence>
<dbReference type="OMA" id="CLCIMEN"/>
<dbReference type="GO" id="GO:0043565">
    <property type="term" value="F:sequence-specific DNA binding"/>
    <property type="evidence" value="ECO:0007669"/>
    <property type="project" value="TreeGrafter"/>
</dbReference>
<feature type="compositionally biased region" description="Low complexity" evidence="9">
    <location>
        <begin position="19"/>
        <end position="32"/>
    </location>
</feature>
<comment type="subcellular location">
    <subcellularLocation>
        <location evidence="1">Nucleus</location>
    </subcellularLocation>
</comment>
<evidence type="ECO:0000256" key="3">
    <source>
        <dbReference type="ARBA" id="ARBA00022703"/>
    </source>
</evidence>
<dbReference type="RefSeq" id="XP_022667385.1">
    <property type="nucleotide sequence ID" value="XM_022811650.1"/>
</dbReference>
<dbReference type="PANTHER" id="PTHR13580:SF9">
    <property type="entry name" value="AXIN1 UP-REGULATED 1, ISOFORM A"/>
    <property type="match status" value="1"/>
</dbReference>
<evidence type="ECO:0000256" key="5">
    <source>
        <dbReference type="ARBA" id="ARBA00023125"/>
    </source>
</evidence>
<feature type="domain" description="Cysteine/serine-rich nuclear protein N-terminal" evidence="10">
    <location>
        <begin position="242"/>
        <end position="348"/>
    </location>
</feature>
<dbReference type="AlphaFoldDB" id="A0A7M7KMQ3"/>
<dbReference type="KEGG" id="vde:111252953"/>
<keyword evidence="8" id="KW-0539">Nucleus</keyword>
<dbReference type="InterPro" id="IPR023260">
    <property type="entry name" value="Cys/Ser-rich_nuc_prot"/>
</dbReference>
<evidence type="ECO:0000256" key="8">
    <source>
        <dbReference type="ARBA" id="ARBA00023242"/>
    </source>
</evidence>
<dbReference type="OrthoDB" id="5946974at2759"/>
<dbReference type="GO" id="GO:0006915">
    <property type="term" value="P:apoptotic process"/>
    <property type="evidence" value="ECO:0007669"/>
    <property type="project" value="UniProtKB-KW"/>
</dbReference>
<feature type="compositionally biased region" description="Low complexity" evidence="9">
    <location>
        <begin position="72"/>
        <end position="87"/>
    </location>
</feature>
<comment type="similarity">
    <text evidence="2">Belongs to the AXUD1 family.</text>
</comment>
<dbReference type="PRINTS" id="PR02031">
    <property type="entry name" value="CYSSERRICHNP"/>
</dbReference>
<dbReference type="GO" id="GO:0000981">
    <property type="term" value="F:DNA-binding transcription factor activity, RNA polymerase II-specific"/>
    <property type="evidence" value="ECO:0007669"/>
    <property type="project" value="TreeGrafter"/>
</dbReference>
<name>A0A7M7KMQ3_VARDE</name>
<dbReference type="GO" id="GO:0005634">
    <property type="term" value="C:nucleus"/>
    <property type="evidence" value="ECO:0007669"/>
    <property type="project" value="UniProtKB-SubCell"/>
</dbReference>
<keyword evidence="12" id="KW-1185">Reference proteome</keyword>
<feature type="compositionally biased region" description="Basic and acidic residues" evidence="9">
    <location>
        <begin position="1"/>
        <end position="18"/>
    </location>
</feature>
<reference evidence="11" key="1">
    <citation type="submission" date="2021-01" db="UniProtKB">
        <authorList>
            <consortium name="EnsemblMetazoa"/>
        </authorList>
    </citation>
    <scope>IDENTIFICATION</scope>
</reference>
<evidence type="ECO:0000256" key="7">
    <source>
        <dbReference type="ARBA" id="ARBA00023163"/>
    </source>
</evidence>
<dbReference type="GeneID" id="111252953"/>
<sequence length="377" mass="40777">MSDVETKGCTEVHAHNDTDQTQQQCDNQAAAAERNTPSNNSTVPVVQSTCYDVSPNDSQRSGQAADTLADRASFSSDECASTSSDSKSAQKRKGTDSLAHSSASQAVLGYGLPKERKLKDLGSSASAMSTSRSAIDQLSGLSNSSPNTCGVAESGRKKLVSCLKKKSSDANKIQANKKEVQFDKTTVYYFERAQGFTSVPIQGGSTLGMSYTHLDVEERSFQDADDCPTKPFSGDGAESIAANSVPYPIPSQQRRELLRNSGVEHIDPNEYVECEKIRASRERCGCKCPVRCDPSSCLCIMENIPCQADTSGIACICSRDECQNPNGRSDFDAIAVRFHVARTCVRANRELDLHSEHSRDPPQGWANLSFCGENNKP</sequence>
<protein>
    <recommendedName>
        <fullName evidence="10">Cysteine/serine-rich nuclear protein N-terminal domain-containing protein</fullName>
    </recommendedName>
</protein>
<keyword evidence="7" id="KW-0804">Transcription</keyword>
<evidence type="ECO:0000313" key="12">
    <source>
        <dbReference type="Proteomes" id="UP000594260"/>
    </source>
</evidence>
<evidence type="ECO:0000256" key="6">
    <source>
        <dbReference type="ARBA" id="ARBA00023159"/>
    </source>
</evidence>
<evidence type="ECO:0000256" key="1">
    <source>
        <dbReference type="ARBA" id="ARBA00004123"/>
    </source>
</evidence>
<feature type="domain" description="Cysteine/serine-rich nuclear protein N-terminal" evidence="10">
    <location>
        <begin position="176"/>
        <end position="222"/>
    </location>
</feature>
<dbReference type="PANTHER" id="PTHR13580">
    <property type="entry name" value="TGF-BETA INDUCED APOPTOSIS PROTEIN"/>
    <property type="match status" value="1"/>
</dbReference>
<feature type="region of interest" description="Disordered" evidence="9">
    <location>
        <begin position="1"/>
        <end position="103"/>
    </location>
</feature>
<keyword evidence="4" id="KW-0805">Transcription regulation</keyword>
<keyword evidence="6" id="KW-0010">Activator</keyword>
<keyword evidence="5" id="KW-0238">DNA-binding</keyword>
<evidence type="ECO:0000256" key="2">
    <source>
        <dbReference type="ARBA" id="ARBA00008548"/>
    </source>
</evidence>
<dbReference type="InParanoid" id="A0A7M7KMQ3"/>
<dbReference type="Proteomes" id="UP000594260">
    <property type="component" value="Unplaced"/>
</dbReference>
<dbReference type="EnsemblMetazoa" id="XM_022811650">
    <property type="protein sequence ID" value="XP_022667385"/>
    <property type="gene ID" value="LOC111252953"/>
</dbReference>
<evidence type="ECO:0000259" key="10">
    <source>
        <dbReference type="Pfam" id="PF16019"/>
    </source>
</evidence>
<dbReference type="Pfam" id="PF16019">
    <property type="entry name" value="CSRNP_N"/>
    <property type="match status" value="2"/>
</dbReference>
<evidence type="ECO:0000256" key="9">
    <source>
        <dbReference type="SAM" id="MobiDB-lite"/>
    </source>
</evidence>
<feature type="compositionally biased region" description="Polar residues" evidence="9">
    <location>
        <begin position="35"/>
        <end position="64"/>
    </location>
</feature>
<organism evidence="11 12">
    <name type="scientific">Varroa destructor</name>
    <name type="common">Honeybee mite</name>
    <dbReference type="NCBI Taxonomy" id="109461"/>
    <lineage>
        <taxon>Eukaryota</taxon>
        <taxon>Metazoa</taxon>
        <taxon>Ecdysozoa</taxon>
        <taxon>Arthropoda</taxon>
        <taxon>Chelicerata</taxon>
        <taxon>Arachnida</taxon>
        <taxon>Acari</taxon>
        <taxon>Parasitiformes</taxon>
        <taxon>Mesostigmata</taxon>
        <taxon>Gamasina</taxon>
        <taxon>Dermanyssoidea</taxon>
        <taxon>Varroidae</taxon>
        <taxon>Varroa</taxon>
    </lineage>
</organism>
<evidence type="ECO:0000256" key="4">
    <source>
        <dbReference type="ARBA" id="ARBA00023015"/>
    </source>
</evidence>
<accession>A0A7M7KMQ3</accession>
<dbReference type="InterPro" id="IPR031972">
    <property type="entry name" value="CSRNP_N"/>
</dbReference>
<keyword evidence="3" id="KW-0053">Apoptosis</keyword>